<dbReference type="Pfam" id="PF14317">
    <property type="entry name" value="YcxB"/>
    <property type="match status" value="1"/>
</dbReference>
<protein>
    <recommendedName>
        <fullName evidence="2">YcxB-like C-terminal domain-containing protein</fullName>
    </recommendedName>
</protein>
<keyword evidence="1" id="KW-1133">Transmembrane helix</keyword>
<accession>A0A494UQZ5</accession>
<dbReference type="KEGG" id="sfug:CNQ36_11375"/>
<organism evidence="3 4">
    <name type="scientific">Streptomyces fungicidicus</name>
    <dbReference type="NCBI Taxonomy" id="68203"/>
    <lineage>
        <taxon>Bacteria</taxon>
        <taxon>Bacillati</taxon>
        <taxon>Actinomycetota</taxon>
        <taxon>Actinomycetes</taxon>
        <taxon>Kitasatosporales</taxon>
        <taxon>Streptomycetaceae</taxon>
        <taxon>Streptomyces</taxon>
    </lineage>
</organism>
<keyword evidence="1" id="KW-0812">Transmembrane</keyword>
<reference evidence="3 4" key="1">
    <citation type="submission" date="2017-09" db="EMBL/GenBank/DDBJ databases">
        <authorList>
            <person name="Zhang H."/>
            <person name="Hu S."/>
            <person name="Xu J."/>
            <person name="He Z."/>
        </authorList>
    </citation>
    <scope>NUCLEOTIDE SEQUENCE [LARGE SCALE GENOMIC DNA]</scope>
    <source>
        <strain evidence="3 4">TXX3120</strain>
    </source>
</reference>
<dbReference type="InterPro" id="IPR025588">
    <property type="entry name" value="YcxB-like_C"/>
</dbReference>
<keyword evidence="4" id="KW-1185">Reference proteome</keyword>
<gene>
    <name evidence="3" type="ORF">CNQ36_11375</name>
</gene>
<evidence type="ECO:0000259" key="2">
    <source>
        <dbReference type="Pfam" id="PF14317"/>
    </source>
</evidence>
<keyword evidence="1" id="KW-0472">Membrane</keyword>
<evidence type="ECO:0000313" key="4">
    <source>
        <dbReference type="Proteomes" id="UP000282170"/>
    </source>
</evidence>
<evidence type="ECO:0000256" key="1">
    <source>
        <dbReference type="SAM" id="Phobius"/>
    </source>
</evidence>
<sequence length="176" mass="19529">MDHQGRDIIEESGTDEVELVFRLTRTDVLRGIQARERVRGLTPVRWIFVVVFAGFAAFTALAGASAVVLTGLSLLTAVLIWGTPRIQANQVFRGISWQGEYRAAVSDAGITVETEHTVLTQRWSLFRGYRETGDHLVLLSRDPGVLGLAVAPKRVLRSEGDVERLRGILDRHLARV</sequence>
<dbReference type="Proteomes" id="UP000282170">
    <property type="component" value="Chromosome"/>
</dbReference>
<feature type="domain" description="YcxB-like C-terminal" evidence="2">
    <location>
        <begin position="106"/>
        <end position="168"/>
    </location>
</feature>
<dbReference type="AlphaFoldDB" id="A0A494UQZ5"/>
<evidence type="ECO:0000313" key="3">
    <source>
        <dbReference type="EMBL" id="AYL35985.1"/>
    </source>
</evidence>
<dbReference type="RefSeq" id="WP_121545919.1">
    <property type="nucleotide sequence ID" value="NZ_CP023407.1"/>
</dbReference>
<name>A0A494UQZ5_9ACTN</name>
<proteinExistence type="predicted"/>
<feature type="transmembrane region" description="Helical" evidence="1">
    <location>
        <begin position="47"/>
        <end position="80"/>
    </location>
</feature>
<dbReference type="GeneID" id="93883418"/>
<dbReference type="EMBL" id="CP023407">
    <property type="protein sequence ID" value="AYL35985.1"/>
    <property type="molecule type" value="Genomic_DNA"/>
</dbReference>